<dbReference type="InterPro" id="IPR025309">
    <property type="entry name" value="KTSC_dom"/>
</dbReference>
<accession>A0A367GLU9</accession>
<evidence type="ECO:0000259" key="1">
    <source>
        <dbReference type="Pfam" id="PF13619"/>
    </source>
</evidence>
<evidence type="ECO:0000313" key="3">
    <source>
        <dbReference type="Proteomes" id="UP000253209"/>
    </source>
</evidence>
<keyword evidence="3" id="KW-1185">Reference proteome</keyword>
<organism evidence="2 3">
    <name type="scientific">Mucilaginibacter hurinus</name>
    <dbReference type="NCBI Taxonomy" id="2201324"/>
    <lineage>
        <taxon>Bacteria</taxon>
        <taxon>Pseudomonadati</taxon>
        <taxon>Bacteroidota</taxon>
        <taxon>Sphingobacteriia</taxon>
        <taxon>Sphingobacteriales</taxon>
        <taxon>Sphingobacteriaceae</taxon>
        <taxon>Mucilaginibacter</taxon>
    </lineage>
</organism>
<gene>
    <name evidence="2" type="ORF">DJ568_16640</name>
</gene>
<feature type="domain" description="KTSC" evidence="1">
    <location>
        <begin position="3"/>
        <end position="37"/>
    </location>
</feature>
<reference evidence="2 3" key="1">
    <citation type="submission" date="2018-05" db="EMBL/GenBank/DDBJ databases">
        <title>Mucilaginibacter hurinus sp. nov., isolated from briquette warehouse soil.</title>
        <authorList>
            <person name="Choi L."/>
        </authorList>
    </citation>
    <scope>NUCLEOTIDE SEQUENCE [LARGE SCALE GENOMIC DNA]</scope>
    <source>
        <strain evidence="2 3">ZR32</strain>
    </source>
</reference>
<protein>
    <recommendedName>
        <fullName evidence="1">KTSC domain-containing protein</fullName>
    </recommendedName>
</protein>
<dbReference type="AlphaFoldDB" id="A0A367GLU9"/>
<dbReference type="Pfam" id="PF13619">
    <property type="entry name" value="KTSC"/>
    <property type="match status" value="1"/>
</dbReference>
<sequence length="45" mass="5192">MPSTVISRMDYDAVTQTLRIAYVSGQEYLYKAVPKPFIRSLRLRG</sequence>
<dbReference type="Proteomes" id="UP000253209">
    <property type="component" value="Unassembled WGS sequence"/>
</dbReference>
<proteinExistence type="predicted"/>
<dbReference type="EMBL" id="QGDC01000011">
    <property type="protein sequence ID" value="RCH53663.1"/>
    <property type="molecule type" value="Genomic_DNA"/>
</dbReference>
<name>A0A367GLU9_9SPHI</name>
<dbReference type="RefSeq" id="WP_114006436.1">
    <property type="nucleotide sequence ID" value="NZ_QGDC01000011.1"/>
</dbReference>
<dbReference type="OrthoDB" id="8450910at2"/>
<comment type="caution">
    <text evidence="2">The sequence shown here is derived from an EMBL/GenBank/DDBJ whole genome shotgun (WGS) entry which is preliminary data.</text>
</comment>
<evidence type="ECO:0000313" key="2">
    <source>
        <dbReference type="EMBL" id="RCH53663.1"/>
    </source>
</evidence>